<reference evidence="10 11" key="1">
    <citation type="submission" date="2018-01" db="EMBL/GenBank/DDBJ databases">
        <title>A novel member of the phylum Bacteroidetes isolated from glacier ice.</title>
        <authorList>
            <person name="Liu Q."/>
            <person name="Xin Y.-H."/>
        </authorList>
    </citation>
    <scope>NUCLEOTIDE SEQUENCE [LARGE SCALE GENOMIC DNA]</scope>
    <source>
        <strain evidence="10 11">RB1R16</strain>
    </source>
</reference>
<comment type="subcellular location">
    <subcellularLocation>
        <location evidence="1">Membrane</location>
    </subcellularLocation>
</comment>
<evidence type="ECO:0000313" key="11">
    <source>
        <dbReference type="Proteomes" id="UP000239872"/>
    </source>
</evidence>
<dbReference type="PANTHER" id="PTHR33209">
    <property type="entry name" value="PROTEASE 4"/>
    <property type="match status" value="1"/>
</dbReference>
<evidence type="ECO:0000256" key="5">
    <source>
        <dbReference type="ARBA" id="ARBA00022825"/>
    </source>
</evidence>
<dbReference type="GO" id="GO:0008236">
    <property type="term" value="F:serine-type peptidase activity"/>
    <property type="evidence" value="ECO:0007669"/>
    <property type="project" value="UniProtKB-KW"/>
</dbReference>
<gene>
    <name evidence="10" type="primary">sppA</name>
    <name evidence="10" type="ORF">CJD36_013350</name>
</gene>
<keyword evidence="8" id="KW-0812">Transmembrane</keyword>
<dbReference type="CDD" id="cd07023">
    <property type="entry name" value="S49_Sppa_N_C"/>
    <property type="match status" value="1"/>
</dbReference>
<evidence type="ECO:0000256" key="1">
    <source>
        <dbReference type="ARBA" id="ARBA00004370"/>
    </source>
</evidence>
<feature type="domain" description="Peptidase S49" evidence="9">
    <location>
        <begin position="123"/>
        <end position="271"/>
    </location>
</feature>
<dbReference type="NCBIfam" id="TIGR00706">
    <property type="entry name" value="SppA_dom"/>
    <property type="match status" value="1"/>
</dbReference>
<dbReference type="Gene3D" id="6.20.330.10">
    <property type="match status" value="1"/>
</dbReference>
<dbReference type="GO" id="GO:0006465">
    <property type="term" value="P:signal peptide processing"/>
    <property type="evidence" value="ECO:0007669"/>
    <property type="project" value="InterPro"/>
</dbReference>
<dbReference type="OrthoDB" id="9764363at2"/>
<dbReference type="InterPro" id="IPR002142">
    <property type="entry name" value="Peptidase_S49"/>
</dbReference>
<proteinExistence type="inferred from homology"/>
<evidence type="ECO:0000256" key="4">
    <source>
        <dbReference type="ARBA" id="ARBA00022801"/>
    </source>
</evidence>
<comment type="similarity">
    <text evidence="2">Belongs to the peptidase S49 family.</text>
</comment>
<dbReference type="SUPFAM" id="SSF52096">
    <property type="entry name" value="ClpP/crotonase"/>
    <property type="match status" value="2"/>
</dbReference>
<dbReference type="PIRSF" id="PIRSF001217">
    <property type="entry name" value="Protease_4_SppA"/>
    <property type="match status" value="1"/>
</dbReference>
<evidence type="ECO:0000313" key="10">
    <source>
        <dbReference type="EMBL" id="PQJ10951.1"/>
    </source>
</evidence>
<dbReference type="GO" id="GO:0016020">
    <property type="term" value="C:membrane"/>
    <property type="evidence" value="ECO:0007669"/>
    <property type="project" value="UniProtKB-SubCell"/>
</dbReference>
<dbReference type="PANTHER" id="PTHR33209:SF1">
    <property type="entry name" value="PEPTIDASE S49 DOMAIN-CONTAINING PROTEIN"/>
    <property type="match status" value="1"/>
</dbReference>
<dbReference type="Proteomes" id="UP000239872">
    <property type="component" value="Unassembled WGS sequence"/>
</dbReference>
<feature type="active site" description="Nucleophile" evidence="7">
    <location>
        <position position="386"/>
    </location>
</feature>
<feature type="domain" description="Peptidase S49" evidence="9">
    <location>
        <begin position="369"/>
        <end position="520"/>
    </location>
</feature>
<keyword evidence="8" id="KW-1133">Transmembrane helix</keyword>
<protein>
    <submittedName>
        <fullName evidence="10">Signal peptide peptidase SppA</fullName>
    </submittedName>
</protein>
<dbReference type="EMBL" id="PPSL01000003">
    <property type="protein sequence ID" value="PQJ10951.1"/>
    <property type="molecule type" value="Genomic_DNA"/>
</dbReference>
<dbReference type="AlphaFoldDB" id="A0A2S7SWG2"/>
<comment type="caution">
    <text evidence="10">The sequence shown here is derived from an EMBL/GenBank/DDBJ whole genome shotgun (WGS) entry which is preliminary data.</text>
</comment>
<name>A0A2S7SWG2_9BACT</name>
<dbReference type="NCBIfam" id="TIGR00705">
    <property type="entry name" value="SppA_67K"/>
    <property type="match status" value="1"/>
</dbReference>
<dbReference type="Gene3D" id="3.90.226.10">
    <property type="entry name" value="2-enoyl-CoA Hydratase, Chain A, domain 1"/>
    <property type="match status" value="3"/>
</dbReference>
<evidence type="ECO:0000259" key="9">
    <source>
        <dbReference type="Pfam" id="PF01343"/>
    </source>
</evidence>
<feature type="active site" description="Proton donor/acceptor" evidence="7">
    <location>
        <position position="191"/>
    </location>
</feature>
<accession>A0A2S7SWG2</accession>
<dbReference type="InterPro" id="IPR047217">
    <property type="entry name" value="S49_SppA_67K_type_N"/>
</dbReference>
<dbReference type="RefSeq" id="WP_105039678.1">
    <property type="nucleotide sequence ID" value="NZ_PPSL01000003.1"/>
</dbReference>
<dbReference type="InterPro" id="IPR029045">
    <property type="entry name" value="ClpP/crotonase-like_dom_sf"/>
</dbReference>
<evidence type="ECO:0000256" key="3">
    <source>
        <dbReference type="ARBA" id="ARBA00022670"/>
    </source>
</evidence>
<dbReference type="CDD" id="cd07018">
    <property type="entry name" value="S49_SppA_67K_type"/>
    <property type="match status" value="1"/>
</dbReference>
<sequence length="593" mass="64825">MKEFFKMFFASFLAMFIAGIVSIGLIVGMIAAASKAITENKDKTVSGDVLVIDLSNRIHESGESNSFAMFSKGSAYDAGLYDITKALNKAKSDNEIKGILLKLSPAQMGWATLQQLRTSIADFKTSGKFVYAYGEDISQGAYFVASSADSIYLNPAGGIDLKGFATTLAFFKGALDKLELQPEIFYAGKFKSATEPFRADKISDPNRQQITEMQASLWNEFTAAAAQYMHTDAASVNKLAVDGTIQFPADALKHNMVAGLLYWDEVEGRIKRKIGHKDNSTNKYITIDEYVNNNRIDGNVSDNRVAVLIAEGEIVDGEQMSNNQIASKTFCDEIRKVAKDDKIKAVVLRVNSPGGSALASEVILRELNLLKQKKHLIVSMGDYAASGGYYISANADSIFAQPSTITGSIGVFSMMFNIDKLMKNKLGVTFDGVKNAPYADLPSTSRPLTAEEAKRMQNSVDTIYALFKNHVVQGRKLSKAEVDSIAQGRVWTGSDALKIHLVDRIGGLSNAIASAAGMAGIKDYKVVTFPEPEDKLNTLLRKLKNNTSASAAVKTAIKEEMGSEEYQWYEQLQSLRKMHGKALMAMPFVMSVR</sequence>
<keyword evidence="5" id="KW-0720">Serine protease</keyword>
<keyword evidence="3" id="KW-0645">Protease</keyword>
<dbReference type="Pfam" id="PF01343">
    <property type="entry name" value="Peptidase_S49"/>
    <property type="match status" value="2"/>
</dbReference>
<keyword evidence="11" id="KW-1185">Reference proteome</keyword>
<evidence type="ECO:0000256" key="2">
    <source>
        <dbReference type="ARBA" id="ARBA00008683"/>
    </source>
</evidence>
<keyword evidence="4" id="KW-0378">Hydrolase</keyword>
<dbReference type="InterPro" id="IPR004634">
    <property type="entry name" value="Pept_S49_pIV"/>
</dbReference>
<dbReference type="InterPro" id="IPR047272">
    <property type="entry name" value="S49_SppA_C"/>
</dbReference>
<organism evidence="10 11">
    <name type="scientific">Flavipsychrobacter stenotrophus</name>
    <dbReference type="NCBI Taxonomy" id="2077091"/>
    <lineage>
        <taxon>Bacteria</taxon>
        <taxon>Pseudomonadati</taxon>
        <taxon>Bacteroidota</taxon>
        <taxon>Chitinophagia</taxon>
        <taxon>Chitinophagales</taxon>
        <taxon>Chitinophagaceae</taxon>
        <taxon>Flavipsychrobacter</taxon>
    </lineage>
</organism>
<feature type="transmembrane region" description="Helical" evidence="8">
    <location>
        <begin position="12"/>
        <end position="33"/>
    </location>
</feature>
<dbReference type="InterPro" id="IPR004635">
    <property type="entry name" value="Pept_S49_SppA"/>
</dbReference>
<evidence type="ECO:0000256" key="7">
    <source>
        <dbReference type="PIRSR" id="PIRSR001217-1"/>
    </source>
</evidence>
<evidence type="ECO:0000256" key="6">
    <source>
        <dbReference type="ARBA" id="ARBA00023136"/>
    </source>
</evidence>
<evidence type="ECO:0000256" key="8">
    <source>
        <dbReference type="SAM" id="Phobius"/>
    </source>
</evidence>
<keyword evidence="6 8" id="KW-0472">Membrane</keyword>